<dbReference type="EMBL" id="AOHX01000030">
    <property type="protein sequence ID" value="ELY46330.1"/>
    <property type="molecule type" value="Genomic_DNA"/>
</dbReference>
<dbReference type="RefSeq" id="WP_008161371.1">
    <property type="nucleotide sequence ID" value="NZ_AOHX01000030.1"/>
</dbReference>
<evidence type="ECO:0000259" key="4">
    <source>
        <dbReference type="Pfam" id="PF00496"/>
    </source>
</evidence>
<reference evidence="5 6" key="1">
    <citation type="journal article" date="2014" name="PLoS Genet.">
        <title>Phylogenetically driven sequencing of extremely halophilic archaea reveals strategies for static and dynamic osmo-response.</title>
        <authorList>
            <person name="Becker E.A."/>
            <person name="Seitzer P.M."/>
            <person name="Tritt A."/>
            <person name="Larsen D."/>
            <person name="Krusor M."/>
            <person name="Yao A.I."/>
            <person name="Wu D."/>
            <person name="Madern D."/>
            <person name="Eisen J.A."/>
            <person name="Darling A.E."/>
            <person name="Facciotti M.T."/>
        </authorList>
    </citation>
    <scope>NUCLEOTIDE SEQUENCE [LARGE SCALE GENOMIC DNA]</scope>
    <source>
        <strain evidence="5 6">JCM 14089</strain>
    </source>
</reference>
<evidence type="ECO:0000256" key="1">
    <source>
        <dbReference type="ARBA" id="ARBA00005695"/>
    </source>
</evidence>
<dbReference type="STRING" id="1230460.C495_07148"/>
<keyword evidence="6" id="KW-1185">Reference proteome</keyword>
<dbReference type="OrthoDB" id="37176at2157"/>
<gene>
    <name evidence="5" type="ORF">C495_07148</name>
</gene>
<name>L9WA18_9EURY</name>
<comment type="similarity">
    <text evidence="1">Belongs to the bacterial solute-binding protein 5 family.</text>
</comment>
<organism evidence="5 6">
    <name type="scientific">Natronorubrum sulfidifaciens JCM 14089</name>
    <dbReference type="NCBI Taxonomy" id="1230460"/>
    <lineage>
        <taxon>Archaea</taxon>
        <taxon>Methanobacteriati</taxon>
        <taxon>Methanobacteriota</taxon>
        <taxon>Stenosarchaea group</taxon>
        <taxon>Halobacteria</taxon>
        <taxon>Halobacteriales</taxon>
        <taxon>Natrialbaceae</taxon>
        <taxon>Natronorubrum</taxon>
    </lineage>
</organism>
<keyword evidence="2" id="KW-0813">Transport</keyword>
<dbReference type="GO" id="GO:0042597">
    <property type="term" value="C:periplasmic space"/>
    <property type="evidence" value="ECO:0007669"/>
    <property type="project" value="UniProtKB-ARBA"/>
</dbReference>
<evidence type="ECO:0000313" key="6">
    <source>
        <dbReference type="Proteomes" id="UP000011661"/>
    </source>
</evidence>
<evidence type="ECO:0000313" key="5">
    <source>
        <dbReference type="EMBL" id="ELY46330.1"/>
    </source>
</evidence>
<accession>L9WA18</accession>
<protein>
    <submittedName>
        <fullName evidence="5">ABC transporter periplasmic protein</fullName>
    </submittedName>
</protein>
<evidence type="ECO:0000256" key="2">
    <source>
        <dbReference type="ARBA" id="ARBA00022448"/>
    </source>
</evidence>
<dbReference type="AlphaFoldDB" id="L9WA18"/>
<keyword evidence="3" id="KW-0732">Signal</keyword>
<dbReference type="GO" id="GO:0043190">
    <property type="term" value="C:ATP-binding cassette (ABC) transporter complex"/>
    <property type="evidence" value="ECO:0007669"/>
    <property type="project" value="InterPro"/>
</dbReference>
<dbReference type="GO" id="GO:0015833">
    <property type="term" value="P:peptide transport"/>
    <property type="evidence" value="ECO:0007669"/>
    <property type="project" value="TreeGrafter"/>
</dbReference>
<dbReference type="Gene3D" id="3.40.190.10">
    <property type="entry name" value="Periplasmic binding protein-like II"/>
    <property type="match status" value="1"/>
</dbReference>
<dbReference type="Pfam" id="PF00496">
    <property type="entry name" value="SBP_bac_5"/>
    <property type="match status" value="1"/>
</dbReference>
<dbReference type="InterPro" id="IPR000914">
    <property type="entry name" value="SBP_5_dom"/>
</dbReference>
<dbReference type="Proteomes" id="UP000011661">
    <property type="component" value="Unassembled WGS sequence"/>
</dbReference>
<dbReference type="PIRSF" id="PIRSF002741">
    <property type="entry name" value="MppA"/>
    <property type="match status" value="1"/>
</dbReference>
<feature type="domain" description="Solute-binding protein family 5" evidence="4">
    <location>
        <begin position="80"/>
        <end position="440"/>
    </location>
</feature>
<dbReference type="GO" id="GO:1904680">
    <property type="term" value="F:peptide transmembrane transporter activity"/>
    <property type="evidence" value="ECO:0007669"/>
    <property type="project" value="TreeGrafter"/>
</dbReference>
<dbReference type="eggNOG" id="arCOG01534">
    <property type="taxonomic scope" value="Archaea"/>
</dbReference>
<sequence>MVHDQFTATRRRVLTTGAAVSAAVVAGCIGGDNGTGDGLLYTQEVSPDGDFDPVVAFDAYSAQINNLVYNGLYEYDFDLELQPKLAAGEPEEERDGERYIVELVDGAEFHNGDPVTAEDVVHSLTAPVEEETQNMPTYQMIDVENTEPVDEGTVQIDLEHPYGAFTEIQLAVAVVNASVRQEDTDAYNTDPVGSGPFTFVDWASDEYVEIERWDDYWGDPQPELESVRFEAAEDDAGRVSQILAGDTDAIATVPPEDWDQLEGEDGIEVYRAESPSYMYVAFNCNDGGTTDPDVRRGIAHAFSLDDFVEQNLGESATALESPIPPIVDELGWEFPTDEWAETSPGYDPELAQELLDGAAPDDWNPTIIVPPDDVRIALGEQIASRLDELGYDAEVQSLDFATLGETYVTGDADDYEMYILGWTGGPDPDVYLYNLFHEDNEGIAQGHFYEGSDDFHDDIMAARESVDQDERRELYIDIVDEIVEEVPVIAAYSEHNTIAAQDYVQGLEPHPSVSYNPRLVSDETTVSLEDG</sequence>
<dbReference type="Gene3D" id="3.10.105.10">
    <property type="entry name" value="Dipeptide-binding Protein, Domain 3"/>
    <property type="match status" value="1"/>
</dbReference>
<dbReference type="PANTHER" id="PTHR30290">
    <property type="entry name" value="PERIPLASMIC BINDING COMPONENT OF ABC TRANSPORTER"/>
    <property type="match status" value="1"/>
</dbReference>
<evidence type="ECO:0000256" key="3">
    <source>
        <dbReference type="ARBA" id="ARBA00022729"/>
    </source>
</evidence>
<dbReference type="InterPro" id="IPR030678">
    <property type="entry name" value="Peptide/Ni-bd"/>
</dbReference>
<comment type="caution">
    <text evidence="5">The sequence shown here is derived from an EMBL/GenBank/DDBJ whole genome shotgun (WGS) entry which is preliminary data.</text>
</comment>
<proteinExistence type="inferred from homology"/>
<dbReference type="CDD" id="cd00995">
    <property type="entry name" value="PBP2_NikA_DppA_OppA_like"/>
    <property type="match status" value="1"/>
</dbReference>
<dbReference type="PANTHER" id="PTHR30290:SF9">
    <property type="entry name" value="OLIGOPEPTIDE-BINDING PROTEIN APPA"/>
    <property type="match status" value="1"/>
</dbReference>
<dbReference type="PATRIC" id="fig|1230460.4.peg.1440"/>
<dbReference type="InterPro" id="IPR039424">
    <property type="entry name" value="SBP_5"/>
</dbReference>
<dbReference type="SUPFAM" id="SSF53850">
    <property type="entry name" value="Periplasmic binding protein-like II"/>
    <property type="match status" value="1"/>
</dbReference>
<dbReference type="Gene3D" id="3.90.76.10">
    <property type="entry name" value="Dipeptide-binding Protein, Domain 1"/>
    <property type="match status" value="1"/>
</dbReference>